<reference evidence="1 2" key="1">
    <citation type="submission" date="2021-07" db="EMBL/GenBank/DDBJ databases">
        <authorList>
            <person name="Palmer J.M."/>
        </authorList>
    </citation>
    <scope>NUCLEOTIDE SEQUENCE [LARGE SCALE GENOMIC DNA]</scope>
    <source>
        <strain evidence="1 2">AT_MEX2019</strain>
        <tissue evidence="1">Muscle</tissue>
    </source>
</reference>
<name>A0ABU7A4S3_9TELE</name>
<dbReference type="Proteomes" id="UP001345963">
    <property type="component" value="Unassembled WGS sequence"/>
</dbReference>
<organism evidence="1 2">
    <name type="scientific">Ataeniobius toweri</name>
    <dbReference type="NCBI Taxonomy" id="208326"/>
    <lineage>
        <taxon>Eukaryota</taxon>
        <taxon>Metazoa</taxon>
        <taxon>Chordata</taxon>
        <taxon>Craniata</taxon>
        <taxon>Vertebrata</taxon>
        <taxon>Euteleostomi</taxon>
        <taxon>Actinopterygii</taxon>
        <taxon>Neopterygii</taxon>
        <taxon>Teleostei</taxon>
        <taxon>Neoteleostei</taxon>
        <taxon>Acanthomorphata</taxon>
        <taxon>Ovalentaria</taxon>
        <taxon>Atherinomorphae</taxon>
        <taxon>Cyprinodontiformes</taxon>
        <taxon>Goodeidae</taxon>
        <taxon>Ataeniobius</taxon>
    </lineage>
</organism>
<proteinExistence type="predicted"/>
<dbReference type="EMBL" id="JAHUTI010001620">
    <property type="protein sequence ID" value="MED6233007.1"/>
    <property type="molecule type" value="Genomic_DNA"/>
</dbReference>
<evidence type="ECO:0000313" key="2">
    <source>
        <dbReference type="Proteomes" id="UP001345963"/>
    </source>
</evidence>
<protein>
    <submittedName>
        <fullName evidence="1">Uncharacterized protein</fullName>
    </submittedName>
</protein>
<comment type="caution">
    <text evidence="1">The sequence shown here is derived from an EMBL/GenBank/DDBJ whole genome shotgun (WGS) entry which is preliminary data.</text>
</comment>
<evidence type="ECO:0000313" key="1">
    <source>
        <dbReference type="EMBL" id="MED6233007.1"/>
    </source>
</evidence>
<sequence>MHCCRDGVFRVMSSVSSLPHLTRAPSFPCLLCPLHGLCQMGFYFPLLYEAQCPVWSAGLIVVLSTDSFTCAVNLCISSRVALSLLVASLINAVLPQPVLCPLS</sequence>
<keyword evidence="2" id="KW-1185">Reference proteome</keyword>
<gene>
    <name evidence="1" type="ORF">ATANTOWER_005562</name>
</gene>
<accession>A0ABU7A4S3</accession>